<dbReference type="AlphaFoldDB" id="A0AAP8F5S8"/>
<sequence>MITKEAEVILNRKGARKVNEIPKEVLQLLQQGKLESINLTEWLAINHIELLKNVLPSIGLKNSLESIVAELEKQNVETGMKVIRITGTLLDEIILKENEGNKEDVLLKLSNHISDSVRCWAAFMNKKSNNTLKDTLTYIRPFAADHHFGVREIAWMSIREDLSQNIEKSVELLVEWAKSEDENIRRFSVESIRPRGVWSKHIEILKQEPEKALPILNLLKSDPSKYVQDSVGNWLNDTSKTKPDWVMNLCEEWEKDTDIKSTSRIIKKAKRTILKNK</sequence>
<dbReference type="Pfam" id="PF08713">
    <property type="entry name" value="DNA_alkylation"/>
    <property type="match status" value="1"/>
</dbReference>
<gene>
    <name evidence="1" type="ORF">COF62_07175</name>
</gene>
<accession>A0AAP8F5S8</accession>
<dbReference type="Gene3D" id="1.25.40.290">
    <property type="entry name" value="ARM repeat domains"/>
    <property type="match status" value="1"/>
</dbReference>
<dbReference type="Proteomes" id="UP000224044">
    <property type="component" value="Unassembled WGS sequence"/>
</dbReference>
<dbReference type="InterPro" id="IPR016024">
    <property type="entry name" value="ARM-type_fold"/>
</dbReference>
<name>A0AAP8F5S8_9BACI</name>
<organism evidence="1 2">
    <name type="scientific">Bacillus toyonensis</name>
    <dbReference type="NCBI Taxonomy" id="155322"/>
    <lineage>
        <taxon>Bacteria</taxon>
        <taxon>Bacillati</taxon>
        <taxon>Bacillota</taxon>
        <taxon>Bacilli</taxon>
        <taxon>Bacillales</taxon>
        <taxon>Bacillaceae</taxon>
        <taxon>Bacillus</taxon>
        <taxon>Bacillus cereus group</taxon>
    </lineage>
</organism>
<comment type="caution">
    <text evidence="1">The sequence shown here is derived from an EMBL/GenBank/DDBJ whole genome shotgun (WGS) entry which is preliminary data.</text>
</comment>
<evidence type="ECO:0000313" key="2">
    <source>
        <dbReference type="Proteomes" id="UP000224044"/>
    </source>
</evidence>
<dbReference type="SUPFAM" id="SSF48371">
    <property type="entry name" value="ARM repeat"/>
    <property type="match status" value="1"/>
</dbReference>
<dbReference type="RefSeq" id="WP_000628824.1">
    <property type="nucleotide sequence ID" value="NZ_FMJK01000012.1"/>
</dbReference>
<dbReference type="InterPro" id="IPR014825">
    <property type="entry name" value="DNA_alkylation"/>
</dbReference>
<dbReference type="EMBL" id="NUSY01000007">
    <property type="protein sequence ID" value="PHE15290.1"/>
    <property type="molecule type" value="Genomic_DNA"/>
</dbReference>
<reference evidence="1 2" key="1">
    <citation type="submission" date="2017-09" db="EMBL/GenBank/DDBJ databases">
        <title>Large-scale bioinformatics analysis of Bacillus genomes uncovers conserved roles of natural products in bacterial physiology.</title>
        <authorList>
            <consortium name="Agbiome Team Llc"/>
            <person name="Bleich R.M."/>
            <person name="Grubbs K.J."/>
            <person name="Santa Maria K.C."/>
            <person name="Allen S.E."/>
            <person name="Farag S."/>
            <person name="Shank E.A."/>
            <person name="Bowers A."/>
        </authorList>
    </citation>
    <scope>NUCLEOTIDE SEQUENCE [LARGE SCALE GENOMIC DNA]</scope>
    <source>
        <strain evidence="1 2">AFS042148</strain>
    </source>
</reference>
<evidence type="ECO:0000313" key="1">
    <source>
        <dbReference type="EMBL" id="PHE15290.1"/>
    </source>
</evidence>
<proteinExistence type="predicted"/>
<protein>
    <submittedName>
        <fullName evidence="1">DNA alkylation repair protein</fullName>
    </submittedName>
</protein>